<dbReference type="Proteomes" id="UP000887580">
    <property type="component" value="Unplaced"/>
</dbReference>
<organism evidence="1 2">
    <name type="scientific">Panagrolaimus sp. PS1159</name>
    <dbReference type="NCBI Taxonomy" id="55785"/>
    <lineage>
        <taxon>Eukaryota</taxon>
        <taxon>Metazoa</taxon>
        <taxon>Ecdysozoa</taxon>
        <taxon>Nematoda</taxon>
        <taxon>Chromadorea</taxon>
        <taxon>Rhabditida</taxon>
        <taxon>Tylenchina</taxon>
        <taxon>Panagrolaimomorpha</taxon>
        <taxon>Panagrolaimoidea</taxon>
        <taxon>Panagrolaimidae</taxon>
        <taxon>Panagrolaimus</taxon>
    </lineage>
</organism>
<evidence type="ECO:0000313" key="2">
    <source>
        <dbReference type="WBParaSite" id="PS1159_v2.g18156.t1"/>
    </source>
</evidence>
<protein>
    <submittedName>
        <fullName evidence="2">Uncharacterized protein</fullName>
    </submittedName>
</protein>
<sequence length="69" mass="7977">MKSFAALLLVICLISFYSLSEAAPNHPMTRIQEILRTLNGDKPHLASRGKKFYREPPAWSRYYDISSFE</sequence>
<evidence type="ECO:0000313" key="1">
    <source>
        <dbReference type="Proteomes" id="UP000887580"/>
    </source>
</evidence>
<proteinExistence type="predicted"/>
<dbReference type="WBParaSite" id="PS1159_v2.g18156.t1">
    <property type="protein sequence ID" value="PS1159_v2.g18156.t1"/>
    <property type="gene ID" value="PS1159_v2.g18156"/>
</dbReference>
<accession>A0AC35FLU0</accession>
<name>A0AC35FLU0_9BILA</name>
<reference evidence="2" key="1">
    <citation type="submission" date="2022-11" db="UniProtKB">
        <authorList>
            <consortium name="WormBaseParasite"/>
        </authorList>
    </citation>
    <scope>IDENTIFICATION</scope>
</reference>